<feature type="compositionally biased region" description="Polar residues" evidence="2">
    <location>
        <begin position="54"/>
        <end position="64"/>
    </location>
</feature>
<organism evidence="3 4">
    <name type="scientific">Exophiala viscosa</name>
    <dbReference type="NCBI Taxonomy" id="2486360"/>
    <lineage>
        <taxon>Eukaryota</taxon>
        <taxon>Fungi</taxon>
        <taxon>Dikarya</taxon>
        <taxon>Ascomycota</taxon>
        <taxon>Pezizomycotina</taxon>
        <taxon>Eurotiomycetes</taxon>
        <taxon>Chaetothyriomycetidae</taxon>
        <taxon>Chaetothyriales</taxon>
        <taxon>Herpotrichiellaceae</taxon>
        <taxon>Exophiala</taxon>
    </lineage>
</organism>
<keyword evidence="4" id="KW-1185">Reference proteome</keyword>
<accession>A0AAN6E5K9</accession>
<feature type="compositionally biased region" description="Basic and acidic residues" evidence="2">
    <location>
        <begin position="314"/>
        <end position="325"/>
    </location>
</feature>
<dbReference type="Proteomes" id="UP001203852">
    <property type="component" value="Unassembled WGS sequence"/>
</dbReference>
<evidence type="ECO:0000313" key="3">
    <source>
        <dbReference type="EMBL" id="KAI1618406.1"/>
    </source>
</evidence>
<evidence type="ECO:0000256" key="1">
    <source>
        <dbReference type="SAM" id="Coils"/>
    </source>
</evidence>
<dbReference type="EMBL" id="MU404350">
    <property type="protein sequence ID" value="KAI1618406.1"/>
    <property type="molecule type" value="Genomic_DNA"/>
</dbReference>
<evidence type="ECO:0000313" key="4">
    <source>
        <dbReference type="Proteomes" id="UP001203852"/>
    </source>
</evidence>
<sequence length="434" mass="47562">MSRDFIPDALALPPACQLPSGSDADSAIYLASPTPTRGHQRSRTATELPPLYKRTQSTSPTRSTFLPFLRPQSVRSISPERVSVSVSEASDFVLSSVHSSTKKKTSSAVEKLASWFDGSSEPVNITLVPSPRKEKLDPVSEHVAMENIFSASQDSVDNLTRRPKRPSLAAAPTSKFNFFRRSTISLAPNNLEVDELANLDIDEALFPHGHPDESSPASFKNLQQNAEGIVRRFQQAYTEQQKALRTTTSAKNVQTDELEAAQTRNETSKLQLEEMAERAAEQEKTIMALRAQLTSQGPSLQSYQAQQQSVRMVPQEEPHEPDTSRSRYRRKRSSDVSTSGESELGSDVSSVVSVFSEALSVAPSQTISIPSPVMKSNTSAVRGDCPNCHGLNATDSWDVVNVMRLESSALKQRIAQLENAQDDALDFLSGLKLS</sequence>
<gene>
    <name evidence="3" type="ORF">EDD36DRAFT_426356</name>
</gene>
<protein>
    <submittedName>
        <fullName evidence="3">Uncharacterized protein</fullName>
    </submittedName>
</protein>
<reference evidence="3" key="1">
    <citation type="journal article" date="2022" name="bioRxiv">
        <title>Deciphering the potential niche of two novel black yeast fungi from a biological soil crust based on their genomes, phenotypes, and melanin regulation.</title>
        <authorList>
            <consortium name="DOE Joint Genome Institute"/>
            <person name="Carr E.C."/>
            <person name="Barton Q."/>
            <person name="Grambo S."/>
            <person name="Sullivan M."/>
            <person name="Renfro C.M."/>
            <person name="Kuo A."/>
            <person name="Pangilinan J."/>
            <person name="Lipzen A."/>
            <person name="Keymanesh K."/>
            <person name="Savage E."/>
            <person name="Barry K."/>
            <person name="Grigoriev I.V."/>
            <person name="Riekhof W.R."/>
            <person name="Harris S.S."/>
        </authorList>
    </citation>
    <scope>NUCLEOTIDE SEQUENCE</scope>
    <source>
        <strain evidence="3">JF 03-4F</strain>
    </source>
</reference>
<name>A0AAN6E5K9_9EURO</name>
<feature type="compositionally biased region" description="Low complexity" evidence="2">
    <location>
        <begin position="335"/>
        <end position="344"/>
    </location>
</feature>
<keyword evidence="1" id="KW-0175">Coiled coil</keyword>
<evidence type="ECO:0000256" key="2">
    <source>
        <dbReference type="SAM" id="MobiDB-lite"/>
    </source>
</evidence>
<feature type="coiled-coil region" evidence="1">
    <location>
        <begin position="258"/>
        <end position="292"/>
    </location>
</feature>
<proteinExistence type="predicted"/>
<comment type="caution">
    <text evidence="3">The sequence shown here is derived from an EMBL/GenBank/DDBJ whole genome shotgun (WGS) entry which is preliminary data.</text>
</comment>
<feature type="region of interest" description="Disordered" evidence="2">
    <location>
        <begin position="297"/>
        <end position="344"/>
    </location>
</feature>
<feature type="region of interest" description="Disordered" evidence="2">
    <location>
        <begin position="16"/>
        <end position="65"/>
    </location>
</feature>
<dbReference type="AlphaFoldDB" id="A0AAN6E5K9"/>
<feature type="compositionally biased region" description="Polar residues" evidence="2">
    <location>
        <begin position="297"/>
        <end position="310"/>
    </location>
</feature>